<evidence type="ECO:0000313" key="2">
    <source>
        <dbReference type="EMBL" id="PAV93023.1"/>
    </source>
</evidence>
<gene>
    <name evidence="2" type="ORF">WR25_05734</name>
</gene>
<feature type="compositionally biased region" description="Low complexity" evidence="1">
    <location>
        <begin position="49"/>
        <end position="60"/>
    </location>
</feature>
<evidence type="ECO:0000256" key="1">
    <source>
        <dbReference type="SAM" id="MobiDB-lite"/>
    </source>
</evidence>
<accession>A0A2A2M3P1</accession>
<organism evidence="2 3">
    <name type="scientific">Diploscapter pachys</name>
    <dbReference type="NCBI Taxonomy" id="2018661"/>
    <lineage>
        <taxon>Eukaryota</taxon>
        <taxon>Metazoa</taxon>
        <taxon>Ecdysozoa</taxon>
        <taxon>Nematoda</taxon>
        <taxon>Chromadorea</taxon>
        <taxon>Rhabditida</taxon>
        <taxon>Rhabditina</taxon>
        <taxon>Rhabditomorpha</taxon>
        <taxon>Rhabditoidea</taxon>
        <taxon>Rhabditidae</taxon>
        <taxon>Diploscapter</taxon>
    </lineage>
</organism>
<dbReference type="AlphaFoldDB" id="A0A2A2M3P1"/>
<dbReference type="EMBL" id="LIAE01005803">
    <property type="protein sequence ID" value="PAV93023.1"/>
    <property type="molecule type" value="Genomic_DNA"/>
</dbReference>
<feature type="region of interest" description="Disordered" evidence="1">
    <location>
        <begin position="37"/>
        <end position="61"/>
    </location>
</feature>
<name>A0A2A2M3P1_9BILA</name>
<comment type="caution">
    <text evidence="2">The sequence shown here is derived from an EMBL/GenBank/DDBJ whole genome shotgun (WGS) entry which is preliminary data.</text>
</comment>
<feature type="compositionally biased region" description="Low complexity" evidence="1">
    <location>
        <begin position="1"/>
        <end position="18"/>
    </location>
</feature>
<evidence type="ECO:0000313" key="3">
    <source>
        <dbReference type="Proteomes" id="UP000218231"/>
    </source>
</evidence>
<sequence>MRTISAPMPTATTASAPPRIQPIHAASARIVPPITAQPAAMRSGRSRWRSAQARRSSVAPAIPPAMARSAGSAIMPVVPSGLGPTARQPDAASGRAGRCGQAHIRSVSSVPLPDDDLVRAVMRINIK</sequence>
<keyword evidence="3" id="KW-1185">Reference proteome</keyword>
<protein>
    <submittedName>
        <fullName evidence="2">Uncharacterized protein</fullName>
    </submittedName>
</protein>
<dbReference type="Proteomes" id="UP000218231">
    <property type="component" value="Unassembled WGS sequence"/>
</dbReference>
<proteinExistence type="predicted"/>
<reference evidence="2 3" key="1">
    <citation type="journal article" date="2017" name="Curr. Biol.">
        <title>Genome architecture and evolution of a unichromosomal asexual nematode.</title>
        <authorList>
            <person name="Fradin H."/>
            <person name="Zegar C."/>
            <person name="Gutwein M."/>
            <person name="Lucas J."/>
            <person name="Kovtun M."/>
            <person name="Corcoran D."/>
            <person name="Baugh L.R."/>
            <person name="Kiontke K."/>
            <person name="Gunsalus K."/>
            <person name="Fitch D.H."/>
            <person name="Piano F."/>
        </authorList>
    </citation>
    <scope>NUCLEOTIDE SEQUENCE [LARGE SCALE GENOMIC DNA]</scope>
    <source>
        <strain evidence="2">PF1309</strain>
    </source>
</reference>
<feature type="region of interest" description="Disordered" evidence="1">
    <location>
        <begin position="1"/>
        <end position="20"/>
    </location>
</feature>